<dbReference type="PROSITE" id="PS52016">
    <property type="entry name" value="TONB_DEPENDENT_REC_3"/>
    <property type="match status" value="1"/>
</dbReference>
<dbReference type="InterPro" id="IPR012910">
    <property type="entry name" value="Plug_dom"/>
</dbReference>
<evidence type="ECO:0000256" key="1">
    <source>
        <dbReference type="ARBA" id="ARBA00004571"/>
    </source>
</evidence>
<keyword evidence="2 10" id="KW-0813">Transport</keyword>
<dbReference type="GO" id="GO:0015344">
    <property type="term" value="F:siderophore uptake transmembrane transporter activity"/>
    <property type="evidence" value="ECO:0007669"/>
    <property type="project" value="TreeGrafter"/>
</dbReference>
<gene>
    <name evidence="15" type="ORF">CYFUS_004733</name>
</gene>
<dbReference type="SUPFAM" id="SSF56935">
    <property type="entry name" value="Porins"/>
    <property type="match status" value="1"/>
</dbReference>
<proteinExistence type="inferred from homology"/>
<dbReference type="CDD" id="cd01347">
    <property type="entry name" value="ligand_gated_channel"/>
    <property type="match status" value="1"/>
</dbReference>
<evidence type="ECO:0000256" key="5">
    <source>
        <dbReference type="ARBA" id="ARBA00022729"/>
    </source>
</evidence>
<keyword evidence="8 15" id="KW-0675">Receptor</keyword>
<dbReference type="AlphaFoldDB" id="A0A250J5S6"/>
<dbReference type="PANTHER" id="PTHR30069">
    <property type="entry name" value="TONB-DEPENDENT OUTER MEMBRANE RECEPTOR"/>
    <property type="match status" value="1"/>
</dbReference>
<keyword evidence="6 11" id="KW-0798">TonB box</keyword>
<dbReference type="EMBL" id="CP022098">
    <property type="protein sequence ID" value="ATB39289.1"/>
    <property type="molecule type" value="Genomic_DNA"/>
</dbReference>
<evidence type="ECO:0000256" key="4">
    <source>
        <dbReference type="ARBA" id="ARBA00022692"/>
    </source>
</evidence>
<dbReference type="KEGG" id="cfus:CYFUS_004733"/>
<evidence type="ECO:0000256" key="6">
    <source>
        <dbReference type="ARBA" id="ARBA00023077"/>
    </source>
</evidence>
<evidence type="ECO:0000256" key="2">
    <source>
        <dbReference type="ARBA" id="ARBA00022448"/>
    </source>
</evidence>
<keyword evidence="4 10" id="KW-0812">Transmembrane</keyword>
<dbReference type="InterPro" id="IPR000531">
    <property type="entry name" value="Beta-barrel_TonB"/>
</dbReference>
<feature type="signal peptide" evidence="12">
    <location>
        <begin position="1"/>
        <end position="18"/>
    </location>
</feature>
<evidence type="ECO:0000256" key="9">
    <source>
        <dbReference type="ARBA" id="ARBA00023237"/>
    </source>
</evidence>
<accession>A0A250J5S6</accession>
<evidence type="ECO:0000256" key="3">
    <source>
        <dbReference type="ARBA" id="ARBA00022452"/>
    </source>
</evidence>
<keyword evidence="5 12" id="KW-0732">Signal</keyword>
<evidence type="ECO:0000256" key="7">
    <source>
        <dbReference type="ARBA" id="ARBA00023136"/>
    </source>
</evidence>
<dbReference type="RefSeq" id="WP_095987340.1">
    <property type="nucleotide sequence ID" value="NZ_CP022098.1"/>
</dbReference>
<dbReference type="Pfam" id="PF07715">
    <property type="entry name" value="Plug"/>
    <property type="match status" value="1"/>
</dbReference>
<dbReference type="PANTHER" id="PTHR30069:SF29">
    <property type="entry name" value="HEMOGLOBIN AND HEMOGLOBIN-HAPTOGLOBIN-BINDING PROTEIN 1-RELATED"/>
    <property type="match status" value="1"/>
</dbReference>
<dbReference type="GO" id="GO:0044718">
    <property type="term" value="P:siderophore transmembrane transport"/>
    <property type="evidence" value="ECO:0007669"/>
    <property type="project" value="TreeGrafter"/>
</dbReference>
<evidence type="ECO:0000313" key="16">
    <source>
        <dbReference type="Proteomes" id="UP000217257"/>
    </source>
</evidence>
<feature type="chain" id="PRO_5012829195" evidence="12">
    <location>
        <begin position="19"/>
        <end position="643"/>
    </location>
</feature>
<evidence type="ECO:0000256" key="12">
    <source>
        <dbReference type="SAM" id="SignalP"/>
    </source>
</evidence>
<sequence length="643" mass="69996">MRWLGWVLGLLVSVPVLAQQGEPSVDGGVAQEAPAEETPVIQTVVTASRSVERLQDTPVAVEVITRKDIEATGARDLAEALGARPGLELRRGFAGTELRVQGLSPEYTLVLVDGERVTGRLGGALDFSRFSTEDIEQVEIIRGPSSVLYGSDAVAGVVNIITRKAQRPLGATAQASLGSLWQFEADGSAELRGERAGLRLSGGFQRRDGYDLTPDTPSTTGSSLEGFQVSGRGDVRVTDALRLEARAGASRQVQRGVDEGAAGALFDRASQNESQEVTLSPSWMLSPTGSLQLSGRYSRFRHRYVSDQRQSSALDQVEETREQMARVGLQLDQTLAQVHQLVVGVEAIGETLDSDRLSSPGQRGRLSLYGQDSWKTPLPVAFHVVPGLRLDVDSEFGTVLTPRLAVRLEPVETLTVRASYGLAFRAPSFQEQLIDFENPSVGYVVAGNPALRPEHSRGATVSAEWRVGGRSLLWTNLFRNDLSDMITVVQDPTSPTLRFTYDNVARATVQGAEVGWKQRLPLGAWLDVGYTFIHARDLEEDRPLEGQSAHRLTTQLGLRYRPWRLEASVQGSWVGPRPYYQAPDGTERTVHAPAYTTLDARLAHGVLESVRLFVAGRNLLGAGDANYLPIPPRAFYAGLILDV</sequence>
<keyword evidence="7 10" id="KW-0472">Membrane</keyword>
<feature type="domain" description="TonB-dependent receptor plug" evidence="14">
    <location>
        <begin position="54"/>
        <end position="157"/>
    </location>
</feature>
<dbReference type="Gene3D" id="2.170.130.10">
    <property type="entry name" value="TonB-dependent receptor, plug domain"/>
    <property type="match status" value="1"/>
</dbReference>
<organism evidence="15 16">
    <name type="scientific">Cystobacter fuscus</name>
    <dbReference type="NCBI Taxonomy" id="43"/>
    <lineage>
        <taxon>Bacteria</taxon>
        <taxon>Pseudomonadati</taxon>
        <taxon>Myxococcota</taxon>
        <taxon>Myxococcia</taxon>
        <taxon>Myxococcales</taxon>
        <taxon>Cystobacterineae</taxon>
        <taxon>Archangiaceae</taxon>
        <taxon>Cystobacter</taxon>
    </lineage>
</organism>
<comment type="subcellular location">
    <subcellularLocation>
        <location evidence="1 10">Cell outer membrane</location>
        <topology evidence="1 10">Multi-pass membrane protein</topology>
    </subcellularLocation>
</comment>
<protein>
    <submittedName>
        <fullName evidence="15">TonB-dependent receptor</fullName>
    </submittedName>
</protein>
<comment type="similarity">
    <text evidence="10 11">Belongs to the TonB-dependent receptor family.</text>
</comment>
<keyword evidence="3 10" id="KW-1134">Transmembrane beta strand</keyword>
<dbReference type="InterPro" id="IPR037066">
    <property type="entry name" value="Plug_dom_sf"/>
</dbReference>
<evidence type="ECO:0000259" key="13">
    <source>
        <dbReference type="Pfam" id="PF00593"/>
    </source>
</evidence>
<evidence type="ECO:0000259" key="14">
    <source>
        <dbReference type="Pfam" id="PF07715"/>
    </source>
</evidence>
<evidence type="ECO:0000313" key="15">
    <source>
        <dbReference type="EMBL" id="ATB39289.1"/>
    </source>
</evidence>
<dbReference type="Proteomes" id="UP000217257">
    <property type="component" value="Chromosome"/>
</dbReference>
<reference evidence="15 16" key="1">
    <citation type="submission" date="2017-06" db="EMBL/GenBank/DDBJ databases">
        <title>Sequencing and comparative analysis of myxobacterial genomes.</title>
        <authorList>
            <person name="Rupp O."/>
            <person name="Goesmann A."/>
            <person name="Sogaard-Andersen L."/>
        </authorList>
    </citation>
    <scope>NUCLEOTIDE SEQUENCE [LARGE SCALE GENOMIC DNA]</scope>
    <source>
        <strain evidence="15 16">DSM 52655</strain>
    </source>
</reference>
<dbReference type="GO" id="GO:0009279">
    <property type="term" value="C:cell outer membrane"/>
    <property type="evidence" value="ECO:0007669"/>
    <property type="project" value="UniProtKB-SubCell"/>
</dbReference>
<name>A0A250J5S6_9BACT</name>
<dbReference type="InterPro" id="IPR036942">
    <property type="entry name" value="Beta-barrel_TonB_sf"/>
</dbReference>
<evidence type="ECO:0000256" key="8">
    <source>
        <dbReference type="ARBA" id="ARBA00023170"/>
    </source>
</evidence>
<keyword evidence="9 10" id="KW-0998">Cell outer membrane</keyword>
<evidence type="ECO:0000256" key="11">
    <source>
        <dbReference type="RuleBase" id="RU003357"/>
    </source>
</evidence>
<dbReference type="Pfam" id="PF00593">
    <property type="entry name" value="TonB_dep_Rec_b-barrel"/>
    <property type="match status" value="1"/>
</dbReference>
<dbReference type="InterPro" id="IPR039426">
    <property type="entry name" value="TonB-dep_rcpt-like"/>
</dbReference>
<feature type="domain" description="TonB-dependent receptor-like beta-barrel" evidence="13">
    <location>
        <begin position="278"/>
        <end position="619"/>
    </location>
</feature>
<dbReference type="Gene3D" id="2.40.170.20">
    <property type="entry name" value="TonB-dependent receptor, beta-barrel domain"/>
    <property type="match status" value="1"/>
</dbReference>
<evidence type="ECO:0000256" key="10">
    <source>
        <dbReference type="PROSITE-ProRule" id="PRU01360"/>
    </source>
</evidence>